<sequence length="684" mass="73258">MASSRTRVLSIRGRWRWCLFRPLRLVSPHSQQQRSCVGLHLLLSVLAVLHYGVRLTRAFPVLMPGIPIQKEGSLQYRTTKPAGKWLLTEVGIDGVVDLPGQPTDVLSGSPIPAGNRVALTCLAPSPGATFCSYTSNARITRAAAPVPTTNIALRVLVMAVSLSNSNECGSRAGANVTDVRNLFLAPGGYADYFGNCSYGKMVFDRAALTVVSTVVPCSANIMACNENVIAAAAKQQLPAGIQMGAFSHFVYVVPKDFAPACNWVGLGELPGTQTWFTPDNQGIYEKGTVMQELLHNFGLWHGWKDGAEYQDYSTAMGMGSSCPSAPELWRLGWATPLAQLNSSTFPSGVFRTYTLPATYLGPTGAMIKVQPDWLNASYTKNMYLALRVKAAGDISLLPEFNRKLNVHDLSKDIDNNFFAAGDPTVSIVGVYGPSSASTWFNYKLYLMTMDLVNGNTSMVIKLCRFIIGPNECADPPPPPRPPVKPPSPPPPKPRPPPSPSKPPAPPSASPPPKPPPPSPPKPMAPPPPPTPPPMPPPKPPSPPPPPKPPSPQPPRPPKPPPPLPPPPAPPNPLPPLPQPKPPPPSPKPPPPPLKPPPSPSKPPSPAPKPPPTPSKPPLKPPPPRPSPPPPPRPPPSRAPPSPPPRPSSSPPPSGYHDYDYPPDNSPDYPPDFPDWRGGNHKWPK</sequence>
<proteinExistence type="predicted"/>
<evidence type="ECO:0000313" key="4">
    <source>
        <dbReference type="Proteomes" id="UP001165080"/>
    </source>
</evidence>
<dbReference type="InterPro" id="IPR008752">
    <property type="entry name" value="Peptidase_M11"/>
</dbReference>
<comment type="caution">
    <text evidence="3">The sequence shown here is derived from an EMBL/GenBank/DDBJ whole genome shotgun (WGS) entry which is preliminary data.</text>
</comment>
<dbReference type="AlphaFoldDB" id="A0A9W6BZB7"/>
<feature type="domain" description="Peptidase M11 gametolysin" evidence="2">
    <location>
        <begin position="155"/>
        <end position="417"/>
    </location>
</feature>
<evidence type="ECO:0000259" key="2">
    <source>
        <dbReference type="Pfam" id="PF05548"/>
    </source>
</evidence>
<accession>A0A9W6BZB7</accession>
<feature type="region of interest" description="Disordered" evidence="1">
    <location>
        <begin position="473"/>
        <end position="684"/>
    </location>
</feature>
<dbReference type="Proteomes" id="UP001165080">
    <property type="component" value="Unassembled WGS sequence"/>
</dbReference>
<protein>
    <recommendedName>
        <fullName evidence="2">Peptidase M11 gametolysin domain-containing protein</fullName>
    </recommendedName>
</protein>
<organism evidence="3 4">
    <name type="scientific">Pleodorina starrii</name>
    <dbReference type="NCBI Taxonomy" id="330485"/>
    <lineage>
        <taxon>Eukaryota</taxon>
        <taxon>Viridiplantae</taxon>
        <taxon>Chlorophyta</taxon>
        <taxon>core chlorophytes</taxon>
        <taxon>Chlorophyceae</taxon>
        <taxon>CS clade</taxon>
        <taxon>Chlamydomonadales</taxon>
        <taxon>Volvocaceae</taxon>
        <taxon>Pleodorina</taxon>
    </lineage>
</organism>
<feature type="compositionally biased region" description="Pro residues" evidence="1">
    <location>
        <begin position="663"/>
        <end position="672"/>
    </location>
</feature>
<keyword evidence="4" id="KW-1185">Reference proteome</keyword>
<dbReference type="EMBL" id="BRXU01000035">
    <property type="protein sequence ID" value="GLC60550.1"/>
    <property type="molecule type" value="Genomic_DNA"/>
</dbReference>
<evidence type="ECO:0000256" key="1">
    <source>
        <dbReference type="SAM" id="MobiDB-lite"/>
    </source>
</evidence>
<dbReference type="Pfam" id="PF05548">
    <property type="entry name" value="Peptidase_M11"/>
    <property type="match status" value="1"/>
</dbReference>
<name>A0A9W6BZB7_9CHLO</name>
<gene>
    <name evidence="3" type="primary">PLESTBF000795</name>
    <name evidence="3" type="ORF">PLESTB_001625800</name>
</gene>
<reference evidence="3 4" key="1">
    <citation type="journal article" date="2023" name="Commun. Biol.">
        <title>Reorganization of the ancestral sex-determining regions during the evolution of trioecy in Pleodorina starrii.</title>
        <authorList>
            <person name="Takahashi K."/>
            <person name="Suzuki S."/>
            <person name="Kawai-Toyooka H."/>
            <person name="Yamamoto K."/>
            <person name="Hamaji T."/>
            <person name="Ootsuki R."/>
            <person name="Yamaguchi H."/>
            <person name="Kawachi M."/>
            <person name="Higashiyama T."/>
            <person name="Nozaki H."/>
        </authorList>
    </citation>
    <scope>NUCLEOTIDE SEQUENCE [LARGE SCALE GENOMIC DNA]</scope>
    <source>
        <strain evidence="3 4">NIES-4479</strain>
    </source>
</reference>
<feature type="compositionally biased region" description="Pro residues" evidence="1">
    <location>
        <begin position="474"/>
        <end position="653"/>
    </location>
</feature>
<dbReference type="PRINTS" id="PR01217">
    <property type="entry name" value="PRICHEXTENSN"/>
</dbReference>
<evidence type="ECO:0000313" key="3">
    <source>
        <dbReference type="EMBL" id="GLC60550.1"/>
    </source>
</evidence>